<evidence type="ECO:0000256" key="2">
    <source>
        <dbReference type="ARBA" id="ARBA00023015"/>
    </source>
</evidence>
<keyword evidence="3" id="KW-0238">DNA-binding</keyword>
<evidence type="ECO:0000256" key="1">
    <source>
        <dbReference type="ARBA" id="ARBA00009437"/>
    </source>
</evidence>
<dbReference type="InterPro" id="IPR000847">
    <property type="entry name" value="LysR_HTH_N"/>
</dbReference>
<dbReference type="SUPFAM" id="SSF46785">
    <property type="entry name" value="Winged helix' DNA-binding domain"/>
    <property type="match status" value="1"/>
</dbReference>
<comment type="similarity">
    <text evidence="1">Belongs to the LysR transcriptional regulatory family.</text>
</comment>
<dbReference type="Pfam" id="PF00126">
    <property type="entry name" value="HTH_1"/>
    <property type="match status" value="1"/>
</dbReference>
<dbReference type="GO" id="GO:0000976">
    <property type="term" value="F:transcription cis-regulatory region binding"/>
    <property type="evidence" value="ECO:0007669"/>
    <property type="project" value="TreeGrafter"/>
</dbReference>
<proteinExistence type="inferred from homology"/>
<dbReference type="InterPro" id="IPR036388">
    <property type="entry name" value="WH-like_DNA-bd_sf"/>
</dbReference>
<dbReference type="STRING" id="1208324.P73_2596"/>
<dbReference type="OrthoDB" id="7768317at2"/>
<keyword evidence="4" id="KW-0804">Transcription</keyword>
<evidence type="ECO:0000256" key="4">
    <source>
        <dbReference type="ARBA" id="ARBA00023163"/>
    </source>
</evidence>
<dbReference type="Gene3D" id="1.10.10.10">
    <property type="entry name" value="Winged helix-like DNA-binding domain superfamily/Winged helix DNA-binding domain"/>
    <property type="match status" value="1"/>
</dbReference>
<evidence type="ECO:0000313" key="6">
    <source>
        <dbReference type="EMBL" id="AJE47311.1"/>
    </source>
</evidence>
<keyword evidence="2" id="KW-0805">Transcription regulation</keyword>
<dbReference type="HOGENOM" id="CLU_039613_2_1_5"/>
<dbReference type="PANTHER" id="PTHR30126">
    <property type="entry name" value="HTH-TYPE TRANSCRIPTIONAL REGULATOR"/>
    <property type="match status" value="1"/>
</dbReference>
<dbReference type="PANTHER" id="PTHR30126:SF40">
    <property type="entry name" value="HTH-TYPE TRANSCRIPTIONAL REGULATOR GLTR"/>
    <property type="match status" value="1"/>
</dbReference>
<name>A0A0B5E2Q7_9RHOB</name>
<organism evidence="6 7">
    <name type="scientific">Celeribacter indicus</name>
    <dbReference type="NCBI Taxonomy" id="1208324"/>
    <lineage>
        <taxon>Bacteria</taxon>
        <taxon>Pseudomonadati</taxon>
        <taxon>Pseudomonadota</taxon>
        <taxon>Alphaproteobacteria</taxon>
        <taxon>Rhodobacterales</taxon>
        <taxon>Roseobacteraceae</taxon>
        <taxon>Celeribacter</taxon>
    </lineage>
</organism>
<protein>
    <submittedName>
        <fullName evidence="6">LysR family transcriptional regulator</fullName>
    </submittedName>
</protein>
<dbReference type="SUPFAM" id="SSF53850">
    <property type="entry name" value="Periplasmic binding protein-like II"/>
    <property type="match status" value="1"/>
</dbReference>
<keyword evidence="7" id="KW-1185">Reference proteome</keyword>
<dbReference type="Proteomes" id="UP000031521">
    <property type="component" value="Chromosome"/>
</dbReference>
<evidence type="ECO:0000256" key="3">
    <source>
        <dbReference type="ARBA" id="ARBA00023125"/>
    </source>
</evidence>
<reference evidence="6 7" key="1">
    <citation type="journal article" date="2014" name="Int. J. Syst. Evol. Microbiol.">
        <title>Celeribacter indicus sp. nov., a polycyclic aromatic hydrocarbon-degrading bacterium from deep-sea sediment and reclassification of Huaishuia halophila as Celeribacter halophilus comb. nov.</title>
        <authorList>
            <person name="Lai Q."/>
            <person name="Cao J."/>
            <person name="Yuan J."/>
            <person name="Li F."/>
            <person name="Shao Z."/>
        </authorList>
    </citation>
    <scope>NUCLEOTIDE SEQUENCE [LARGE SCALE GENOMIC DNA]</scope>
    <source>
        <strain evidence="6">P73</strain>
    </source>
</reference>
<feature type="domain" description="HTH lysR-type" evidence="5">
    <location>
        <begin position="1"/>
        <end position="59"/>
    </location>
</feature>
<dbReference type="PROSITE" id="PS50931">
    <property type="entry name" value="HTH_LYSR"/>
    <property type="match status" value="1"/>
</dbReference>
<accession>A0A0B5E2Q7</accession>
<dbReference type="EMBL" id="CP004393">
    <property type="protein sequence ID" value="AJE47311.1"/>
    <property type="molecule type" value="Genomic_DNA"/>
</dbReference>
<dbReference type="RefSeq" id="WP_043869911.1">
    <property type="nucleotide sequence ID" value="NZ_CP004393.1"/>
</dbReference>
<gene>
    <name evidence="6" type="ORF">P73_2596</name>
</gene>
<dbReference type="GO" id="GO:0003700">
    <property type="term" value="F:DNA-binding transcription factor activity"/>
    <property type="evidence" value="ECO:0007669"/>
    <property type="project" value="InterPro"/>
</dbReference>
<evidence type="ECO:0000259" key="5">
    <source>
        <dbReference type="PROSITE" id="PS50931"/>
    </source>
</evidence>
<dbReference type="InterPro" id="IPR036390">
    <property type="entry name" value="WH_DNA-bd_sf"/>
</dbReference>
<sequence>MDRWDDLKFLLAIFKNGTMASAARALGTNPATVSRRMERLGDELGVPPVIKTPQGWGPNPELAKLIEEAENFHQAILRERSLLRHGSGRPDSEITIACSPLMSAHIFIPNLVAHAESLANIRLVFRDRRLIESLADNDVIVSMFRPATGRVLSAKVGAITLAVYRHAAAPSDSRLWVGLGEEVNALPVTDHAWQIFGQPPQIRVGTFEHIQRVMETTHYGGILPCFSVRDRSDFVAVEGSACETDIFMSYHESRRGDPAMETVTRFIRASFLRAQGRGGVSGV</sequence>
<dbReference type="AlphaFoldDB" id="A0A0B5E2Q7"/>
<evidence type="ECO:0000313" key="7">
    <source>
        <dbReference type="Proteomes" id="UP000031521"/>
    </source>
</evidence>
<dbReference type="KEGG" id="cid:P73_2596"/>